<dbReference type="GO" id="GO:0005975">
    <property type="term" value="P:carbohydrate metabolic process"/>
    <property type="evidence" value="ECO:0007669"/>
    <property type="project" value="InterPro"/>
</dbReference>
<evidence type="ECO:0000256" key="2">
    <source>
        <dbReference type="ARBA" id="ARBA00009865"/>
    </source>
</evidence>
<keyword evidence="7" id="KW-0732">Signal</keyword>
<keyword evidence="3 6" id="KW-0378">Hydrolase</keyword>
<evidence type="ECO:0000313" key="9">
    <source>
        <dbReference type="Proteomes" id="UP001295740"/>
    </source>
</evidence>
<dbReference type="GO" id="GO:0004553">
    <property type="term" value="F:hydrolase activity, hydrolyzing O-glycosyl compounds"/>
    <property type="evidence" value="ECO:0007669"/>
    <property type="project" value="InterPro"/>
</dbReference>
<comment type="pathway">
    <text evidence="1">Glycan metabolism; L-arabinan degradation.</text>
</comment>
<dbReference type="InterPro" id="IPR006710">
    <property type="entry name" value="Glyco_hydro_43"/>
</dbReference>
<dbReference type="Gene3D" id="2.115.10.20">
    <property type="entry name" value="Glycosyl hydrolase domain, family 43"/>
    <property type="match status" value="1"/>
</dbReference>
<dbReference type="EMBL" id="CAUWAG010000006">
    <property type="protein sequence ID" value="CAJ2504021.1"/>
    <property type="molecule type" value="Genomic_DNA"/>
</dbReference>
<keyword evidence="9" id="KW-1185">Reference proteome</keyword>
<dbReference type="Pfam" id="PF04616">
    <property type="entry name" value="Glyco_hydro_43"/>
    <property type="match status" value="1"/>
</dbReference>
<evidence type="ECO:0000256" key="1">
    <source>
        <dbReference type="ARBA" id="ARBA00004834"/>
    </source>
</evidence>
<evidence type="ECO:0000256" key="5">
    <source>
        <dbReference type="ARBA" id="ARBA00042202"/>
    </source>
</evidence>
<dbReference type="PANTHER" id="PTHR43301">
    <property type="entry name" value="ARABINAN ENDO-1,5-ALPHA-L-ARABINOSIDASE"/>
    <property type="match status" value="1"/>
</dbReference>
<dbReference type="SUPFAM" id="SSF75005">
    <property type="entry name" value="Arabinanase/levansucrase/invertase"/>
    <property type="match status" value="1"/>
</dbReference>
<evidence type="ECO:0000256" key="6">
    <source>
        <dbReference type="RuleBase" id="RU361187"/>
    </source>
</evidence>
<dbReference type="AlphaFoldDB" id="A0AAI8YGM4"/>
<feature type="signal peptide" evidence="7">
    <location>
        <begin position="1"/>
        <end position="20"/>
    </location>
</feature>
<protein>
    <recommendedName>
        <fullName evidence="5">Endo-1,5-alpha-L-arabinanase A</fullName>
    </recommendedName>
</protein>
<reference evidence="8" key="1">
    <citation type="submission" date="2023-10" db="EMBL/GenBank/DDBJ databases">
        <authorList>
            <person name="Hackl T."/>
        </authorList>
    </citation>
    <scope>NUCLEOTIDE SEQUENCE</scope>
</reference>
<proteinExistence type="inferred from homology"/>
<evidence type="ECO:0000256" key="4">
    <source>
        <dbReference type="ARBA" id="ARBA00023295"/>
    </source>
</evidence>
<evidence type="ECO:0000256" key="3">
    <source>
        <dbReference type="ARBA" id="ARBA00022801"/>
    </source>
</evidence>
<organism evidence="8 9">
    <name type="scientific">Anthostomella pinea</name>
    <dbReference type="NCBI Taxonomy" id="933095"/>
    <lineage>
        <taxon>Eukaryota</taxon>
        <taxon>Fungi</taxon>
        <taxon>Dikarya</taxon>
        <taxon>Ascomycota</taxon>
        <taxon>Pezizomycotina</taxon>
        <taxon>Sordariomycetes</taxon>
        <taxon>Xylariomycetidae</taxon>
        <taxon>Xylariales</taxon>
        <taxon>Xylariaceae</taxon>
        <taxon>Anthostomella</taxon>
    </lineage>
</organism>
<comment type="similarity">
    <text evidence="2 6">Belongs to the glycosyl hydrolase 43 family.</text>
</comment>
<name>A0AAI8YGM4_9PEZI</name>
<dbReference type="InterPro" id="IPR023296">
    <property type="entry name" value="Glyco_hydro_beta-prop_sf"/>
</dbReference>
<dbReference type="InterPro" id="IPR050727">
    <property type="entry name" value="GH43_arabinanases"/>
</dbReference>
<evidence type="ECO:0000256" key="7">
    <source>
        <dbReference type="SAM" id="SignalP"/>
    </source>
</evidence>
<comment type="caution">
    <text evidence="8">The sequence shown here is derived from an EMBL/GenBank/DDBJ whole genome shotgun (WGS) entry which is preliminary data.</text>
</comment>
<evidence type="ECO:0000313" key="8">
    <source>
        <dbReference type="EMBL" id="CAJ2504021.1"/>
    </source>
</evidence>
<dbReference type="Proteomes" id="UP001295740">
    <property type="component" value="Unassembled WGS sequence"/>
</dbReference>
<sequence length="309" mass="34255">MRFSATISATLLGVASLASSSPVLTTRGQVQKAFVFATFEGGDKGNTSLDIYTSDDGINFEQYAMAAYKSASGEVRDPSIIWLHDKYWVTFTNGQRDGFGLISSTDLKNWDEVATVSVSSAVDAEKTWAPEFFQDGTDTHIIVSVLEQPKSTNNANPRLTQFTSTHFAAWIMTATNDDLTQWTTPELLDVDNNSQGKQQDHIDFFALKDGDTYHGWQKNDAGGEKHIEHLTSSSAKGPWKYVQTNNALGFGQAEGPAVTKLQNGTWIMWLDNFHGDYYYSLSSDLSTWSGKTEMPSWNKIFRHGTVIAQ</sequence>
<gene>
    <name evidence="8" type="ORF">KHLLAP_LOCUS4489</name>
</gene>
<dbReference type="PANTHER" id="PTHR43301:SF3">
    <property type="entry name" value="ARABINAN ENDO-1,5-ALPHA-L-ARABINOSIDASE A-RELATED"/>
    <property type="match status" value="1"/>
</dbReference>
<accession>A0AAI8YGM4</accession>
<feature type="chain" id="PRO_5042531674" description="Endo-1,5-alpha-L-arabinanase A" evidence="7">
    <location>
        <begin position="21"/>
        <end position="309"/>
    </location>
</feature>
<keyword evidence="4 6" id="KW-0326">Glycosidase</keyword>